<accession>A0ABW0VFW3</accession>
<evidence type="ECO:0000313" key="1">
    <source>
        <dbReference type="EMBL" id="MFC5644737.1"/>
    </source>
</evidence>
<proteinExistence type="predicted"/>
<protein>
    <submittedName>
        <fullName evidence="1">Uncharacterized protein</fullName>
    </submittedName>
</protein>
<evidence type="ECO:0000313" key="2">
    <source>
        <dbReference type="Proteomes" id="UP001596066"/>
    </source>
</evidence>
<comment type="caution">
    <text evidence="1">The sequence shown here is derived from an EMBL/GenBank/DDBJ whole genome shotgun (WGS) entry which is preliminary data.</text>
</comment>
<dbReference type="RefSeq" id="WP_346145317.1">
    <property type="nucleotide sequence ID" value="NZ_BAAAUA010000021.1"/>
</dbReference>
<reference evidence="2" key="1">
    <citation type="journal article" date="2019" name="Int. J. Syst. Evol. Microbiol.">
        <title>The Global Catalogue of Microorganisms (GCM) 10K type strain sequencing project: providing services to taxonomists for standard genome sequencing and annotation.</title>
        <authorList>
            <consortium name="The Broad Institute Genomics Platform"/>
            <consortium name="The Broad Institute Genome Sequencing Center for Infectious Disease"/>
            <person name="Wu L."/>
            <person name="Ma J."/>
        </authorList>
    </citation>
    <scope>NUCLEOTIDE SEQUENCE [LARGE SCALE GENOMIC DNA]</scope>
    <source>
        <strain evidence="2">CGMCC 4.1622</strain>
    </source>
</reference>
<keyword evidence="2" id="KW-1185">Reference proteome</keyword>
<organism evidence="1 2">
    <name type="scientific">Kitasatospora cinereorecta</name>
    <dbReference type="NCBI Taxonomy" id="285560"/>
    <lineage>
        <taxon>Bacteria</taxon>
        <taxon>Bacillati</taxon>
        <taxon>Actinomycetota</taxon>
        <taxon>Actinomycetes</taxon>
        <taxon>Kitasatosporales</taxon>
        <taxon>Streptomycetaceae</taxon>
        <taxon>Kitasatospora</taxon>
    </lineage>
</organism>
<name>A0ABW0VFW3_9ACTN</name>
<sequence length="140" mass="14658">MDGTGRAAVGLAVALRDAHFRLKCLARAWEDGAPKGAVRGRAALGPTWQYTDDPDRATYTDGQAIELADGLTVVLELSVRFSAAGTDLLAGAYVEGDDGNAAELLSTGPEEFPQSADALVAEIGRCLDRMEHLDPAGVLC</sequence>
<dbReference type="EMBL" id="JBHSOC010000053">
    <property type="protein sequence ID" value="MFC5644737.1"/>
    <property type="molecule type" value="Genomic_DNA"/>
</dbReference>
<gene>
    <name evidence="1" type="ORF">ACFPZF_25690</name>
</gene>
<dbReference type="Proteomes" id="UP001596066">
    <property type="component" value="Unassembled WGS sequence"/>
</dbReference>